<proteinExistence type="predicted"/>
<organism evidence="2 3">
    <name type="scientific">Bacteroides eggerthii</name>
    <dbReference type="NCBI Taxonomy" id="28111"/>
    <lineage>
        <taxon>Bacteria</taxon>
        <taxon>Pseudomonadati</taxon>
        <taxon>Bacteroidota</taxon>
        <taxon>Bacteroidia</taxon>
        <taxon>Bacteroidales</taxon>
        <taxon>Bacteroidaceae</taxon>
        <taxon>Bacteroides</taxon>
    </lineage>
</organism>
<gene>
    <name evidence="2" type="ORF">NCTC11155_01307</name>
</gene>
<feature type="signal peptide" evidence="1">
    <location>
        <begin position="1"/>
        <end position="24"/>
    </location>
</feature>
<dbReference type="PROSITE" id="PS51257">
    <property type="entry name" value="PROKAR_LIPOPROTEIN"/>
    <property type="match status" value="1"/>
</dbReference>
<evidence type="ECO:0000313" key="2">
    <source>
        <dbReference type="EMBL" id="SUV29331.1"/>
    </source>
</evidence>
<evidence type="ECO:0000313" key="3">
    <source>
        <dbReference type="Proteomes" id="UP000254424"/>
    </source>
</evidence>
<sequence>MMLNTKRRPFIATALLLTSLGVTTSCIDNSYDLNKDIDMTVNVGGEHLAIPVGYTEQITLDKIIELDEGDDLQLVNGEYHLLKSDKIDETNTSVKMVTVNASSNPINSIKVINDRTYPQPEDVTVEDIESEGSVNTEAHGIDEAVIEIGSLTANTPAKLTLSFEINKTSSISYSDVTIDKMTITFPDFIKFEEGQSGLNGQVLTISNKTLSSSTYTIDLYISKYVFGEKYGDGNKVKEENGDRIIKIENQKITVKTDVTVHQAQGTGSLSITPTAILAAMTVSEVNGTIKPDMDVKPTEVELTNLPDFLQDEEVKLDITNPVFSFKANNPLNEEIEMDGIMTGYKNGKVTKTVKIGSGNGGVPIKLKPSGNKQQTISIVRNEKTVVETGATKVIVPNLNDIIETIPDRISVELKPAVKTDDYYTVNLGQDYVLNSEYNIDIPLSFGSGLKIVYEETIDDFDLDLEDVDIKKAIISITADNTIPLKMEIKNENVSALDVNGNKITDINVTVEGTITESKDGKSIATSQLNINLVSTKEGAISKLDGLFFKVTAVPGQATDVQLLSSQWMQLKDMKLKIPNGIKVDLN</sequence>
<name>A0A380YNY1_9BACE</name>
<dbReference type="EMBL" id="UFSX01000001">
    <property type="protein sequence ID" value="SUV29331.1"/>
    <property type="molecule type" value="Genomic_DNA"/>
</dbReference>
<dbReference type="AlphaFoldDB" id="A0A380YNY1"/>
<dbReference type="Proteomes" id="UP000254424">
    <property type="component" value="Unassembled WGS sequence"/>
</dbReference>
<evidence type="ECO:0000256" key="1">
    <source>
        <dbReference type="SAM" id="SignalP"/>
    </source>
</evidence>
<dbReference type="GeneID" id="93071219"/>
<evidence type="ECO:0008006" key="4">
    <source>
        <dbReference type="Google" id="ProtNLM"/>
    </source>
</evidence>
<dbReference type="STRING" id="483216.BACEGG_02531"/>
<keyword evidence="1" id="KW-0732">Signal</keyword>
<dbReference type="RefSeq" id="WP_004290845.1">
    <property type="nucleotide sequence ID" value="NZ_CABKNQ010000018.1"/>
</dbReference>
<feature type="chain" id="PRO_5016690670" description="DUF4493 domain-containing protein" evidence="1">
    <location>
        <begin position="25"/>
        <end position="586"/>
    </location>
</feature>
<accession>A0A380YNY1</accession>
<reference evidence="2 3" key="1">
    <citation type="submission" date="2018-06" db="EMBL/GenBank/DDBJ databases">
        <authorList>
            <consortium name="Pathogen Informatics"/>
            <person name="Doyle S."/>
        </authorList>
    </citation>
    <scope>NUCLEOTIDE SEQUENCE [LARGE SCALE GENOMIC DNA]</scope>
    <source>
        <strain evidence="2 3">NCTC11155</strain>
    </source>
</reference>
<protein>
    <recommendedName>
        <fullName evidence="4">DUF4493 domain-containing protein</fullName>
    </recommendedName>
</protein>